<dbReference type="RefSeq" id="WP_272090010.1">
    <property type="nucleotide sequence ID" value="NZ_JAQNDL010000003.1"/>
</dbReference>
<dbReference type="InterPro" id="IPR023974">
    <property type="entry name" value="HxsD"/>
</dbReference>
<name>A0ABT5E6L9_9BACT</name>
<comment type="caution">
    <text evidence="1">The sequence shown here is derived from an EMBL/GenBank/DDBJ whole genome shotgun (WGS) entry which is preliminary data.</text>
</comment>
<organism evidence="1 2">
    <name type="scientific">Nannocystis bainbridge</name>
    <dbReference type="NCBI Taxonomy" id="2995303"/>
    <lineage>
        <taxon>Bacteria</taxon>
        <taxon>Pseudomonadati</taxon>
        <taxon>Myxococcota</taxon>
        <taxon>Polyangia</taxon>
        <taxon>Nannocystales</taxon>
        <taxon>Nannocystaceae</taxon>
        <taxon>Nannocystis</taxon>
    </lineage>
</organism>
<dbReference type="EMBL" id="JAQNDL010000003">
    <property type="protein sequence ID" value="MDC0721507.1"/>
    <property type="molecule type" value="Genomic_DNA"/>
</dbReference>
<dbReference type="NCBIfam" id="TIGR03976">
    <property type="entry name" value="chp_LLNDYxLRE"/>
    <property type="match status" value="1"/>
</dbReference>
<proteinExistence type="predicted"/>
<dbReference type="Proteomes" id="UP001221686">
    <property type="component" value="Unassembled WGS sequence"/>
</dbReference>
<evidence type="ECO:0000313" key="1">
    <source>
        <dbReference type="EMBL" id="MDC0721507.1"/>
    </source>
</evidence>
<protein>
    <submittedName>
        <fullName evidence="1">His-Xaa-Ser system protein HxsD</fullName>
    </submittedName>
</protein>
<accession>A0ABT5E6L9</accession>
<sequence>MTADDRFDTRIDVQTYRPAAIKKAAYRVAERCTVRLEPSDSDEPILRFTFPPRTSDTAAAEAVRVFYQELLDEELRAQLHEETDALRSLILAHAFSRTDLLQR</sequence>
<evidence type="ECO:0000313" key="2">
    <source>
        <dbReference type="Proteomes" id="UP001221686"/>
    </source>
</evidence>
<gene>
    <name evidence="1" type="primary">hxsD</name>
    <name evidence="1" type="ORF">POL25_31660</name>
</gene>
<reference evidence="1 2" key="1">
    <citation type="submission" date="2022-11" db="EMBL/GenBank/DDBJ databases">
        <title>Minimal conservation of predation-associated metabolite biosynthetic gene clusters underscores biosynthetic potential of Myxococcota including descriptions for ten novel species: Archangium lansinium sp. nov., Myxococcus landrumus sp. nov., Nannocystis bai.</title>
        <authorList>
            <person name="Ahearne A."/>
            <person name="Stevens C."/>
            <person name="Dowd S."/>
        </authorList>
    </citation>
    <scope>NUCLEOTIDE SEQUENCE [LARGE SCALE GENOMIC DNA]</scope>
    <source>
        <strain evidence="1 2">BB15-2</strain>
    </source>
</reference>
<keyword evidence="2" id="KW-1185">Reference proteome</keyword>